<dbReference type="InterPro" id="IPR032710">
    <property type="entry name" value="NTF2-like_dom_sf"/>
</dbReference>
<dbReference type="Gene3D" id="3.10.450.50">
    <property type="match status" value="1"/>
</dbReference>
<evidence type="ECO:0000313" key="2">
    <source>
        <dbReference type="EMBL" id="MBB5784191.1"/>
    </source>
</evidence>
<dbReference type="RefSeq" id="WP_221520033.1">
    <property type="nucleotide sequence ID" value="NZ_JACHMB010000001.1"/>
</dbReference>
<dbReference type="Pfam" id="PF13577">
    <property type="entry name" value="SnoaL_4"/>
    <property type="match status" value="1"/>
</dbReference>
<name>A0A7W9GII5_9ACTN</name>
<feature type="domain" description="SnoaL-like" evidence="1">
    <location>
        <begin position="32"/>
        <end position="159"/>
    </location>
</feature>
<proteinExistence type="predicted"/>
<reference evidence="2 3" key="1">
    <citation type="submission" date="2020-08" db="EMBL/GenBank/DDBJ databases">
        <title>Sequencing the genomes of 1000 actinobacteria strains.</title>
        <authorList>
            <person name="Klenk H.-P."/>
        </authorList>
    </citation>
    <scope>NUCLEOTIDE SEQUENCE [LARGE SCALE GENOMIC DNA]</scope>
    <source>
        <strain evidence="2 3">DSM 45507</strain>
    </source>
</reference>
<dbReference type="Proteomes" id="UP000579153">
    <property type="component" value="Unassembled WGS sequence"/>
</dbReference>
<keyword evidence="3" id="KW-1185">Reference proteome</keyword>
<evidence type="ECO:0000313" key="3">
    <source>
        <dbReference type="Proteomes" id="UP000579153"/>
    </source>
</evidence>
<evidence type="ECO:0000259" key="1">
    <source>
        <dbReference type="Pfam" id="PF13577"/>
    </source>
</evidence>
<sequence>MRGERRPAGLLRPPSDLVNERVQRDDHPMDTQEIADRLEITGLLARYTRAIDSGQWDLLDQVFSPDAVIDYRATGGIRGTRDEVKAWLAEVLPHWPGRLHLIGAPTIDFRDGEAVVSAPFTDTLAPTRDMVTADTEGFLHGGGWYHHRLRRTSGGWRSVELVEEQAWRTAR</sequence>
<dbReference type="InterPro" id="IPR037401">
    <property type="entry name" value="SnoaL-like"/>
</dbReference>
<protein>
    <recommendedName>
        <fullName evidence="1">SnoaL-like domain-containing protein</fullName>
    </recommendedName>
</protein>
<dbReference type="EMBL" id="JACHMB010000001">
    <property type="protein sequence ID" value="MBB5784191.1"/>
    <property type="molecule type" value="Genomic_DNA"/>
</dbReference>
<organism evidence="2 3">
    <name type="scientific">Nonomuraea jabiensis</name>
    <dbReference type="NCBI Taxonomy" id="882448"/>
    <lineage>
        <taxon>Bacteria</taxon>
        <taxon>Bacillati</taxon>
        <taxon>Actinomycetota</taxon>
        <taxon>Actinomycetes</taxon>
        <taxon>Streptosporangiales</taxon>
        <taxon>Streptosporangiaceae</taxon>
        <taxon>Nonomuraea</taxon>
    </lineage>
</organism>
<dbReference type="AlphaFoldDB" id="A0A7W9GII5"/>
<comment type="caution">
    <text evidence="2">The sequence shown here is derived from an EMBL/GenBank/DDBJ whole genome shotgun (WGS) entry which is preliminary data.</text>
</comment>
<gene>
    <name evidence="2" type="ORF">HD596_010947</name>
</gene>
<dbReference type="SUPFAM" id="SSF54427">
    <property type="entry name" value="NTF2-like"/>
    <property type="match status" value="1"/>
</dbReference>
<accession>A0A7W9GII5</accession>